<evidence type="ECO:0008006" key="2">
    <source>
        <dbReference type="Google" id="ProtNLM"/>
    </source>
</evidence>
<dbReference type="AlphaFoldDB" id="A0A3B0SFH4"/>
<sequence length="270" mass="29551">MADRRDDPLAQKMTYLGWSGFQFNVSENCHIFVDPPKGTVFSEKADIIIFITHGHPEHLGGTYDHVRTAGQGRDTTIIASRVVSGYLAKKCRREGVNFITVKAGQKSTLPPDIAFEVFSWRHMPLLPPGFGAAVRHMVHILRGLPLAWRIIRMSLAGPRGAGDMLGYLLRLPGDRNIIIYGEGLHRHTHIGDVRAIGRIAPGATLLVATEPEDISALPGLVVASGAGRVILYEPHRPWRDMFELPHADLPALRKLLSDVGISAGIAGTDK</sequence>
<reference evidence="1" key="1">
    <citation type="submission" date="2018-06" db="EMBL/GenBank/DDBJ databases">
        <authorList>
            <person name="Zhirakovskaya E."/>
        </authorList>
    </citation>
    <scope>NUCLEOTIDE SEQUENCE</scope>
</reference>
<evidence type="ECO:0000313" key="1">
    <source>
        <dbReference type="EMBL" id="VAW04038.1"/>
    </source>
</evidence>
<dbReference type="InterPro" id="IPR036866">
    <property type="entry name" value="RibonucZ/Hydroxyglut_hydro"/>
</dbReference>
<dbReference type="Gene3D" id="3.60.15.10">
    <property type="entry name" value="Ribonuclease Z/Hydroxyacylglutathione hydrolase-like"/>
    <property type="match status" value="1"/>
</dbReference>
<dbReference type="SUPFAM" id="SSF56281">
    <property type="entry name" value="Metallo-hydrolase/oxidoreductase"/>
    <property type="match status" value="1"/>
</dbReference>
<proteinExistence type="predicted"/>
<gene>
    <name evidence="1" type="ORF">MNBD_ALPHA01-1888</name>
</gene>
<name>A0A3B0SFH4_9ZZZZ</name>
<accession>A0A3B0SFH4</accession>
<protein>
    <recommendedName>
        <fullName evidence="2">Metallo-beta-lactamase domain-containing protein</fullName>
    </recommendedName>
</protein>
<dbReference type="EMBL" id="UOEJ01000181">
    <property type="protein sequence ID" value="VAW04038.1"/>
    <property type="molecule type" value="Genomic_DNA"/>
</dbReference>
<organism evidence="1">
    <name type="scientific">hydrothermal vent metagenome</name>
    <dbReference type="NCBI Taxonomy" id="652676"/>
    <lineage>
        <taxon>unclassified sequences</taxon>
        <taxon>metagenomes</taxon>
        <taxon>ecological metagenomes</taxon>
    </lineage>
</organism>